<dbReference type="AlphaFoldDB" id="A0A2C9D723"/>
<gene>
    <name evidence="5" type="primary">yliE</name>
    <name evidence="5" type="ORF">HDIA_2583</name>
</gene>
<dbReference type="PANTHER" id="PTHR33121">
    <property type="entry name" value="CYCLIC DI-GMP PHOSPHODIESTERASE PDEF"/>
    <property type="match status" value="1"/>
</dbReference>
<dbReference type="InterPro" id="IPR029787">
    <property type="entry name" value="Nucleotide_cyclase"/>
</dbReference>
<accession>A0A2C9D723</accession>
<dbReference type="OrthoDB" id="1673646at2"/>
<dbReference type="SUPFAM" id="SSF141868">
    <property type="entry name" value="EAL domain-like"/>
    <property type="match status" value="1"/>
</dbReference>
<keyword evidence="1" id="KW-0129">CBS domain</keyword>
<dbReference type="InterPro" id="IPR050706">
    <property type="entry name" value="Cyclic-di-GMP_PDE-like"/>
</dbReference>
<dbReference type="PANTHER" id="PTHR33121:SF76">
    <property type="entry name" value="SIGNALING PROTEIN"/>
    <property type="match status" value="1"/>
</dbReference>
<dbReference type="InterPro" id="IPR000644">
    <property type="entry name" value="CBS_dom"/>
</dbReference>
<dbReference type="Gene3D" id="3.20.20.450">
    <property type="entry name" value="EAL domain"/>
    <property type="match status" value="1"/>
</dbReference>
<dbReference type="Proteomes" id="UP000223606">
    <property type="component" value="Chromosome 1"/>
</dbReference>
<dbReference type="RefSeq" id="WP_099556547.1">
    <property type="nucleotide sequence ID" value="NZ_LT960614.1"/>
</dbReference>
<evidence type="ECO:0000259" key="3">
    <source>
        <dbReference type="PROSITE" id="PS50887"/>
    </source>
</evidence>
<evidence type="ECO:0000313" key="6">
    <source>
        <dbReference type="Proteomes" id="UP000223606"/>
    </source>
</evidence>
<dbReference type="InterPro" id="IPR046342">
    <property type="entry name" value="CBS_dom_sf"/>
</dbReference>
<dbReference type="GO" id="GO:0071111">
    <property type="term" value="F:cyclic-guanylate-specific phosphodiesterase activity"/>
    <property type="evidence" value="ECO:0007669"/>
    <property type="project" value="UniProtKB-EC"/>
</dbReference>
<dbReference type="SUPFAM" id="SSF54631">
    <property type="entry name" value="CBS-domain pair"/>
    <property type="match status" value="1"/>
</dbReference>
<name>A0A2C9D723_9HYPH</name>
<feature type="domain" description="EAL" evidence="2">
    <location>
        <begin position="9"/>
        <end position="261"/>
    </location>
</feature>
<evidence type="ECO:0000259" key="2">
    <source>
        <dbReference type="PROSITE" id="PS50883"/>
    </source>
</evidence>
<dbReference type="InterPro" id="IPR035919">
    <property type="entry name" value="EAL_sf"/>
</dbReference>
<dbReference type="NCBIfam" id="TIGR00254">
    <property type="entry name" value="GGDEF"/>
    <property type="match status" value="1"/>
</dbReference>
<dbReference type="Gene3D" id="3.10.580.10">
    <property type="entry name" value="CBS-domain"/>
    <property type="match status" value="1"/>
</dbReference>
<feature type="domain" description="CBS" evidence="4">
    <location>
        <begin position="282"/>
        <end position="341"/>
    </location>
</feature>
<dbReference type="SUPFAM" id="SSF55073">
    <property type="entry name" value="Nucleotide cyclase"/>
    <property type="match status" value="1"/>
</dbReference>
<keyword evidence="6" id="KW-1185">Reference proteome</keyword>
<dbReference type="InterPro" id="IPR043128">
    <property type="entry name" value="Rev_trsase/Diguanyl_cyclase"/>
</dbReference>
<keyword evidence="5" id="KW-0378">Hydrolase</keyword>
<dbReference type="SMART" id="SM00052">
    <property type="entry name" value="EAL"/>
    <property type="match status" value="1"/>
</dbReference>
<dbReference type="EMBL" id="LT960614">
    <property type="protein sequence ID" value="SON56124.1"/>
    <property type="molecule type" value="Genomic_DNA"/>
</dbReference>
<dbReference type="Pfam" id="PF00990">
    <property type="entry name" value="GGDEF"/>
    <property type="match status" value="1"/>
</dbReference>
<dbReference type="CDD" id="cd01949">
    <property type="entry name" value="GGDEF"/>
    <property type="match status" value="1"/>
</dbReference>
<dbReference type="SMART" id="SM00267">
    <property type="entry name" value="GGDEF"/>
    <property type="match status" value="1"/>
</dbReference>
<dbReference type="InterPro" id="IPR001633">
    <property type="entry name" value="EAL_dom"/>
</dbReference>
<dbReference type="Pfam" id="PF00571">
    <property type="entry name" value="CBS"/>
    <property type="match status" value="1"/>
</dbReference>
<sequence>MNVPHLTTEHSEGGLLGPHLLDQKLQHAFQPIVDIHTGVVHAHEALLRGTEDAGFSSIQAFFDASYQEGVLDNVELALARRALEKLERLPGSGMHRLFFNIDGRTLEHPSFRVDSLIKLLHDKGVEPNALCIEISEQHKTARSSSATMAIAALRANRVRIALDDFGQGFSELTLLYTFQPEYVKIDRFFVADIARSHRKKLFVSTIVNLAHVLGAKVIAEGVETAEELVACRQVGCDFAQGFFVARPAIQPELLSVEQRHVLKVSTQERRTRHADESSVRLELKPVEPILSNMPMAKVFERFRQAPDRPYFPVLNLDGEPEGLLHERDLRSYVFSPTGRDLLQNSNFANRLMAFITRCPIIEVTTPVERILESYANSFEPEAVIVTENGQYLGILSSTSILKLVNEKRLTVAQDQNPLTRLPGNQSINNHLVDAAEPYGQNRIFCYFDFNHFKPFNDQYGFRQGDRAIMLFADILRRYLHGEDVFLGHIGGDDFFAGLRNMDADRAMAIAKRVTDSFRDEITSFYASGDRERGYLLGLDREGHEQIYPLMTCSVALVEVGAAEVIDDFVALSKRIADAKRAAKLAPDAVAIRRAPSYLSGRA</sequence>
<dbReference type="PROSITE" id="PS50883">
    <property type="entry name" value="EAL"/>
    <property type="match status" value="1"/>
</dbReference>
<protein>
    <submittedName>
        <fullName evidence="5">Putative cyclic di-GMP phosphodiesterase YliE</fullName>
        <ecNumber evidence="5">3.1.4.52</ecNumber>
    </submittedName>
</protein>
<evidence type="ECO:0000256" key="1">
    <source>
        <dbReference type="PROSITE-ProRule" id="PRU00703"/>
    </source>
</evidence>
<dbReference type="PROSITE" id="PS50887">
    <property type="entry name" value="GGDEF"/>
    <property type="match status" value="1"/>
</dbReference>
<dbReference type="PROSITE" id="PS51371">
    <property type="entry name" value="CBS"/>
    <property type="match status" value="1"/>
</dbReference>
<dbReference type="KEGG" id="hdi:HDIA_2583"/>
<dbReference type="InterPro" id="IPR000160">
    <property type="entry name" value="GGDEF_dom"/>
</dbReference>
<proteinExistence type="predicted"/>
<dbReference type="EC" id="3.1.4.52" evidence="5"/>
<feature type="domain" description="GGDEF" evidence="3">
    <location>
        <begin position="440"/>
        <end position="594"/>
    </location>
</feature>
<evidence type="ECO:0000259" key="4">
    <source>
        <dbReference type="PROSITE" id="PS51371"/>
    </source>
</evidence>
<dbReference type="Gene3D" id="3.30.70.270">
    <property type="match status" value="1"/>
</dbReference>
<reference evidence="6" key="1">
    <citation type="submission" date="2017-09" db="EMBL/GenBank/DDBJ databases">
        <title>Genome sequence of Nannocystis excedens DSM 71.</title>
        <authorList>
            <person name="Blom J."/>
        </authorList>
    </citation>
    <scope>NUCLEOTIDE SEQUENCE [LARGE SCALE GENOMIC DNA]</scope>
    <source>
        <strain evidence="6">type strain: E19</strain>
    </source>
</reference>
<organism evidence="5 6">
    <name type="scientific">Hartmannibacter diazotrophicus</name>
    <dbReference type="NCBI Taxonomy" id="1482074"/>
    <lineage>
        <taxon>Bacteria</taxon>
        <taxon>Pseudomonadati</taxon>
        <taxon>Pseudomonadota</taxon>
        <taxon>Alphaproteobacteria</taxon>
        <taxon>Hyphomicrobiales</taxon>
        <taxon>Pleomorphomonadaceae</taxon>
        <taxon>Hartmannibacter</taxon>
    </lineage>
</organism>
<dbReference type="CDD" id="cd01948">
    <property type="entry name" value="EAL"/>
    <property type="match status" value="1"/>
</dbReference>
<dbReference type="Pfam" id="PF00563">
    <property type="entry name" value="EAL"/>
    <property type="match status" value="1"/>
</dbReference>
<evidence type="ECO:0000313" key="5">
    <source>
        <dbReference type="EMBL" id="SON56124.1"/>
    </source>
</evidence>